<reference evidence="5" key="1">
    <citation type="submission" date="2007-10" db="EMBL/GenBank/DDBJ databases">
        <title>Complete sequence of chromosome of Desulforudis audaxviator MP104C.</title>
        <authorList>
            <person name="Copeland A."/>
            <person name="Lucas S."/>
            <person name="Lapidus A."/>
            <person name="Barry K."/>
            <person name="Glavina del Rio T."/>
            <person name="Dalin E."/>
            <person name="Tice H."/>
            <person name="Bruce D."/>
            <person name="Pitluck S."/>
            <person name="Lowry S.R."/>
            <person name="Larimer F."/>
            <person name="Land M.L."/>
            <person name="Hauser L."/>
            <person name="Kyrpides N."/>
            <person name="Ivanova N.N."/>
            <person name="Richardson P."/>
        </authorList>
    </citation>
    <scope>NUCLEOTIDE SEQUENCE [LARGE SCALE GENOMIC DNA]</scope>
    <source>
        <strain evidence="5">MP104C</strain>
    </source>
</reference>
<name>B1I1R1_DESAP</name>
<dbReference type="EMBL" id="CP000860">
    <property type="protein sequence ID" value="ACA59002.1"/>
    <property type="molecule type" value="Genomic_DNA"/>
</dbReference>
<organism evidence="4 5">
    <name type="scientific">Desulforudis audaxviator (strain MP104C)</name>
    <dbReference type="NCBI Taxonomy" id="477974"/>
    <lineage>
        <taxon>Bacteria</taxon>
        <taxon>Bacillati</taxon>
        <taxon>Bacillota</taxon>
        <taxon>Clostridia</taxon>
        <taxon>Thermoanaerobacterales</taxon>
        <taxon>Candidatus Desulforudaceae</taxon>
        <taxon>Candidatus Desulforudis</taxon>
    </lineage>
</organism>
<dbReference type="PANTHER" id="PTHR11124">
    <property type="entry name" value="VACUOLAR SORTING PROTEIN VPS29"/>
    <property type="match status" value="1"/>
</dbReference>
<feature type="domain" description="Calcineurin-like phosphoesterase" evidence="3">
    <location>
        <begin position="21"/>
        <end position="166"/>
    </location>
</feature>
<dbReference type="OrthoDB" id="9800565at2"/>
<keyword evidence="2" id="KW-0479">Metal-binding</keyword>
<dbReference type="EC" id="3.1.4.-" evidence="2"/>
<accession>B1I1R1</accession>
<dbReference type="HOGENOM" id="CLU_063749_3_2_9"/>
<dbReference type="eggNOG" id="COG0622">
    <property type="taxonomic scope" value="Bacteria"/>
</dbReference>
<dbReference type="Pfam" id="PF12850">
    <property type="entry name" value="Metallophos_2"/>
    <property type="match status" value="1"/>
</dbReference>
<protein>
    <recommendedName>
        <fullName evidence="2">Phosphoesterase</fullName>
        <ecNumber evidence="2">3.1.4.-</ecNumber>
    </recommendedName>
</protein>
<evidence type="ECO:0000313" key="5">
    <source>
        <dbReference type="Proteomes" id="UP000008544"/>
    </source>
</evidence>
<evidence type="ECO:0000259" key="3">
    <source>
        <dbReference type="Pfam" id="PF12850"/>
    </source>
</evidence>
<gene>
    <name evidence="4" type="ordered locus">Daud_0456</name>
</gene>
<dbReference type="Gene3D" id="3.60.21.10">
    <property type="match status" value="1"/>
</dbReference>
<dbReference type="STRING" id="477974.Daud_0456"/>
<dbReference type="InterPro" id="IPR024654">
    <property type="entry name" value="Calcineurin-like_PHP_lpxH"/>
</dbReference>
<evidence type="ECO:0000256" key="2">
    <source>
        <dbReference type="RuleBase" id="RU362039"/>
    </source>
</evidence>
<evidence type="ECO:0000256" key="1">
    <source>
        <dbReference type="ARBA" id="ARBA00008950"/>
    </source>
</evidence>
<dbReference type="CDD" id="cd00841">
    <property type="entry name" value="MPP_YfcE"/>
    <property type="match status" value="1"/>
</dbReference>
<dbReference type="NCBIfam" id="TIGR00040">
    <property type="entry name" value="yfcE"/>
    <property type="match status" value="1"/>
</dbReference>
<dbReference type="GO" id="GO:0016787">
    <property type="term" value="F:hydrolase activity"/>
    <property type="evidence" value="ECO:0007669"/>
    <property type="project" value="UniProtKB-UniRule"/>
</dbReference>
<keyword evidence="5" id="KW-1185">Reference proteome</keyword>
<dbReference type="KEGG" id="dau:Daud_0456"/>
<dbReference type="GO" id="GO:0046872">
    <property type="term" value="F:metal ion binding"/>
    <property type="evidence" value="ECO:0007669"/>
    <property type="project" value="UniProtKB-KW"/>
</dbReference>
<comment type="similarity">
    <text evidence="1 2">Belongs to the metallophosphoesterase superfamily. YfcE family.</text>
</comment>
<dbReference type="InterPro" id="IPR041802">
    <property type="entry name" value="MPP_YfcE"/>
</dbReference>
<comment type="cofactor">
    <cofactor evidence="2">
        <name>a divalent metal cation</name>
        <dbReference type="ChEBI" id="CHEBI:60240"/>
    </cofactor>
</comment>
<proteinExistence type="inferred from homology"/>
<dbReference type="Proteomes" id="UP000008544">
    <property type="component" value="Chromosome"/>
</dbReference>
<dbReference type="SUPFAM" id="SSF56300">
    <property type="entry name" value="Metallo-dependent phosphatases"/>
    <property type="match status" value="1"/>
</dbReference>
<sequence length="181" mass="19747">MTDSHRSGPESQPPGVSQIIIGVIADTHIPTRARTVPTPVLETFARVNLVIHAGDLTELEVLDELSRLAPVVAVAGNMDSWEVRRKLGETRLLELEGFRIGVLHGHGGYGGVEARVLAAFPEAHCIVFGHTHAPYCERHGGVLLFNPGSPTDRRRQPRASYGLLHLGREIRGEIRYLDGGD</sequence>
<evidence type="ECO:0000313" key="4">
    <source>
        <dbReference type="EMBL" id="ACA59002.1"/>
    </source>
</evidence>
<dbReference type="InterPro" id="IPR000979">
    <property type="entry name" value="Phosphodiesterase_MJ0936/Vps29"/>
</dbReference>
<reference evidence="4 5" key="2">
    <citation type="journal article" date="2008" name="Science">
        <title>Environmental genomics reveals a single-species ecosystem deep within Earth.</title>
        <authorList>
            <person name="Chivian D."/>
            <person name="Brodie E.L."/>
            <person name="Alm E.J."/>
            <person name="Culley D.E."/>
            <person name="Dehal P.S."/>
            <person name="Desantis T.Z."/>
            <person name="Gihring T.M."/>
            <person name="Lapidus A."/>
            <person name="Lin L.H."/>
            <person name="Lowry S.R."/>
            <person name="Moser D.P."/>
            <person name="Richardson P.M."/>
            <person name="Southam G."/>
            <person name="Wanger G."/>
            <person name="Pratt L.M."/>
            <person name="Andersen G.L."/>
            <person name="Hazen T.C."/>
            <person name="Brockman F.J."/>
            <person name="Arkin A.P."/>
            <person name="Onstott T.C."/>
        </authorList>
    </citation>
    <scope>NUCLEOTIDE SEQUENCE [LARGE SCALE GENOMIC DNA]</scope>
    <source>
        <strain evidence="4 5">MP104C</strain>
    </source>
</reference>
<dbReference type="InterPro" id="IPR029052">
    <property type="entry name" value="Metallo-depent_PP-like"/>
</dbReference>
<dbReference type="AlphaFoldDB" id="B1I1R1"/>